<sequence>LLLEEYRDYIEKRINGKIHINSDYDPKKRLQKAVPFKPAIYVDF</sequence>
<organism evidence="1">
    <name type="scientific">marine sediment metagenome</name>
    <dbReference type="NCBI Taxonomy" id="412755"/>
    <lineage>
        <taxon>unclassified sequences</taxon>
        <taxon>metagenomes</taxon>
        <taxon>ecological metagenomes</taxon>
    </lineage>
</organism>
<feature type="non-terminal residue" evidence="1">
    <location>
        <position position="1"/>
    </location>
</feature>
<protein>
    <submittedName>
        <fullName evidence="1">Uncharacterized protein</fullName>
    </submittedName>
</protein>
<dbReference type="AlphaFoldDB" id="X1EVK7"/>
<evidence type="ECO:0000313" key="1">
    <source>
        <dbReference type="EMBL" id="GAH12653.1"/>
    </source>
</evidence>
<dbReference type="Gene3D" id="3.30.2320.20">
    <property type="entry name" value="Class I aminoacyl-tRNA synthetases (RS)"/>
    <property type="match status" value="1"/>
</dbReference>
<proteinExistence type="predicted"/>
<dbReference type="EMBL" id="BART01039305">
    <property type="protein sequence ID" value="GAH12653.1"/>
    <property type="molecule type" value="Genomic_DNA"/>
</dbReference>
<comment type="caution">
    <text evidence="1">The sequence shown here is derived from an EMBL/GenBank/DDBJ whole genome shotgun (WGS) entry which is preliminary data.</text>
</comment>
<accession>X1EVK7</accession>
<reference evidence="1" key="1">
    <citation type="journal article" date="2014" name="Front. Microbiol.">
        <title>High frequency of phylogenetically diverse reductive dehalogenase-homologous genes in deep subseafloor sedimentary metagenomes.</title>
        <authorList>
            <person name="Kawai M."/>
            <person name="Futagami T."/>
            <person name="Toyoda A."/>
            <person name="Takaki Y."/>
            <person name="Nishi S."/>
            <person name="Hori S."/>
            <person name="Arai W."/>
            <person name="Tsubouchi T."/>
            <person name="Morono Y."/>
            <person name="Uchiyama I."/>
            <person name="Ito T."/>
            <person name="Fujiyama A."/>
            <person name="Inagaki F."/>
            <person name="Takami H."/>
        </authorList>
    </citation>
    <scope>NUCLEOTIDE SEQUENCE</scope>
    <source>
        <strain evidence="1">Expedition CK06-06</strain>
    </source>
</reference>
<name>X1EVK7_9ZZZZ</name>
<gene>
    <name evidence="1" type="ORF">S01H4_64677</name>
</gene>